<reference evidence="1" key="1">
    <citation type="submission" date="2022-06" db="EMBL/GenBank/DDBJ databases">
        <title>Phylogenomic reconstructions and comparative analyses of Kickxellomycotina fungi.</title>
        <authorList>
            <person name="Reynolds N.K."/>
            <person name="Stajich J.E."/>
            <person name="Barry K."/>
            <person name="Grigoriev I.V."/>
            <person name="Crous P."/>
            <person name="Smith M.E."/>
        </authorList>
    </citation>
    <scope>NUCLEOTIDE SEQUENCE</scope>
    <source>
        <strain evidence="1">RSA 2271</strain>
    </source>
</reference>
<organism evidence="1 2">
    <name type="scientific">Spiromyces aspiralis</name>
    <dbReference type="NCBI Taxonomy" id="68401"/>
    <lineage>
        <taxon>Eukaryota</taxon>
        <taxon>Fungi</taxon>
        <taxon>Fungi incertae sedis</taxon>
        <taxon>Zoopagomycota</taxon>
        <taxon>Kickxellomycotina</taxon>
        <taxon>Kickxellomycetes</taxon>
        <taxon>Kickxellales</taxon>
        <taxon>Kickxellaceae</taxon>
        <taxon>Spiromyces</taxon>
    </lineage>
</organism>
<proteinExistence type="predicted"/>
<comment type="caution">
    <text evidence="1">The sequence shown here is derived from an EMBL/GenBank/DDBJ whole genome shotgun (WGS) entry which is preliminary data.</text>
</comment>
<protein>
    <submittedName>
        <fullName evidence="1">Uncharacterized protein</fullName>
    </submittedName>
</protein>
<feature type="non-terminal residue" evidence="1">
    <location>
        <position position="126"/>
    </location>
</feature>
<evidence type="ECO:0000313" key="2">
    <source>
        <dbReference type="Proteomes" id="UP001145114"/>
    </source>
</evidence>
<dbReference type="EMBL" id="JAMZIH010009012">
    <property type="protein sequence ID" value="KAJ1670914.1"/>
    <property type="molecule type" value="Genomic_DNA"/>
</dbReference>
<sequence>METALASFKAKLFRAVLSRVESIPYSEDPTVPRVCVLFSGGIDCIVVAAMLAEALPEREPIELINVAFENPRQTQLLQQQQKQWGRICTEGFSDDAIFDVPDRKTGRQGVEELRRIYPGREWRFVE</sequence>
<name>A0ACC1HCL8_9FUNG</name>
<keyword evidence="2" id="KW-1185">Reference proteome</keyword>
<gene>
    <name evidence="1" type="ORF">EV182_007928</name>
</gene>
<evidence type="ECO:0000313" key="1">
    <source>
        <dbReference type="EMBL" id="KAJ1670914.1"/>
    </source>
</evidence>
<dbReference type="Proteomes" id="UP001145114">
    <property type="component" value="Unassembled WGS sequence"/>
</dbReference>
<accession>A0ACC1HCL8</accession>